<evidence type="ECO:0000313" key="3">
    <source>
        <dbReference type="Proteomes" id="UP000000311"/>
    </source>
</evidence>
<accession>E2A5B4</accession>
<evidence type="ECO:0000313" key="1">
    <source>
        <dbReference type="EMBL" id="EFN65034.1"/>
    </source>
</evidence>
<protein>
    <submittedName>
        <fullName evidence="2">Uncharacterized protein</fullName>
    </submittedName>
</protein>
<reference evidence="2 3" key="1">
    <citation type="journal article" date="2010" name="Science">
        <title>Genomic comparison of the ants Camponotus floridanus and Harpegnathos saltator.</title>
        <authorList>
            <person name="Bonasio R."/>
            <person name="Zhang G."/>
            <person name="Ye C."/>
            <person name="Mutti N.S."/>
            <person name="Fang X."/>
            <person name="Qin N."/>
            <person name="Donahue G."/>
            <person name="Yang P."/>
            <person name="Li Q."/>
            <person name="Li C."/>
            <person name="Zhang P."/>
            <person name="Huang Z."/>
            <person name="Berger S.L."/>
            <person name="Reinberg D."/>
            <person name="Wang J."/>
            <person name="Liebig J."/>
        </authorList>
    </citation>
    <scope>NUCLEOTIDE SEQUENCE [LARGE SCALE GENOMIC DNA]</scope>
    <source>
        <strain evidence="3">C129</strain>
    </source>
</reference>
<keyword evidence="3" id="KW-1185">Reference proteome</keyword>
<organism evidence="3">
    <name type="scientific">Camponotus floridanus</name>
    <name type="common">Florida carpenter ant</name>
    <dbReference type="NCBI Taxonomy" id="104421"/>
    <lineage>
        <taxon>Eukaryota</taxon>
        <taxon>Metazoa</taxon>
        <taxon>Ecdysozoa</taxon>
        <taxon>Arthropoda</taxon>
        <taxon>Hexapoda</taxon>
        <taxon>Insecta</taxon>
        <taxon>Pterygota</taxon>
        <taxon>Neoptera</taxon>
        <taxon>Endopterygota</taxon>
        <taxon>Hymenoptera</taxon>
        <taxon>Apocrita</taxon>
        <taxon>Aculeata</taxon>
        <taxon>Formicoidea</taxon>
        <taxon>Formicidae</taxon>
        <taxon>Formicinae</taxon>
        <taxon>Camponotus</taxon>
    </lineage>
</organism>
<dbReference type="AlphaFoldDB" id="E2A5B4"/>
<evidence type="ECO:0000313" key="2">
    <source>
        <dbReference type="EMBL" id="EFN71376.1"/>
    </source>
</evidence>
<dbReference type="EMBL" id="GL436907">
    <property type="protein sequence ID" value="EFN71376.1"/>
    <property type="molecule type" value="Genomic_DNA"/>
</dbReference>
<name>E2A5B4_CAMFO</name>
<proteinExistence type="predicted"/>
<dbReference type="EMBL" id="GL441196">
    <property type="protein sequence ID" value="EFN65034.1"/>
    <property type="molecule type" value="Genomic_DNA"/>
</dbReference>
<dbReference type="Proteomes" id="UP000000311">
    <property type="component" value="Unassembled WGS sequence"/>
</dbReference>
<gene>
    <name evidence="1" type="ORF">EAG_01177</name>
    <name evidence="2" type="ORF">EAG_03558</name>
</gene>
<sequence>MWCLGGSAYPEASRRVQVHLEWGHLPVEGARPVATGVNLRNPKDRTGRFIVSGAGFASVGDVPRSPRGSRAGTLPCVDVRLSSSCTSPQVERRDPLGVGLRPGCGDCRVAGKTARDKPSVARPAARRYAQGIRPHFYTVRRGRRKRAPRYSEVTDFAPSPVLARCWLKYGSPSTGLRTSLSRGTDTGRRRYCFGYS</sequence>